<dbReference type="GO" id="GO:0004048">
    <property type="term" value="F:anthranilate phosphoribosyltransferase activity"/>
    <property type="evidence" value="ECO:0007669"/>
    <property type="project" value="UniProtKB-UniRule"/>
</dbReference>
<dbReference type="PANTHER" id="PTHR43285:SF2">
    <property type="entry name" value="ANTHRANILATE PHOSPHORIBOSYLTRANSFERASE"/>
    <property type="match status" value="1"/>
</dbReference>
<evidence type="ECO:0000259" key="11">
    <source>
        <dbReference type="Pfam" id="PF02885"/>
    </source>
</evidence>
<evidence type="ECO:0000256" key="7">
    <source>
        <dbReference type="ARBA" id="ARBA00052328"/>
    </source>
</evidence>
<comment type="caution">
    <text evidence="9">Lacks conserved residue(s) required for the propagation of feature annotation.</text>
</comment>
<feature type="binding site" evidence="9">
    <location>
        <position position="85"/>
    </location>
    <ligand>
        <name>anthranilate</name>
        <dbReference type="ChEBI" id="CHEBI:16567"/>
        <label>1</label>
    </ligand>
</feature>
<dbReference type="InterPro" id="IPR000312">
    <property type="entry name" value="Glycosyl_Trfase_fam3"/>
</dbReference>
<feature type="binding site" evidence="9">
    <location>
        <position position="116"/>
    </location>
    <ligand>
        <name>anthranilate</name>
        <dbReference type="ChEBI" id="CHEBI:16567"/>
        <label>1</label>
    </ligand>
</feature>
<comment type="similarity">
    <text evidence="8">In the C-terminal section; belongs to the anthranilate phosphoribosyltransferase family.</text>
</comment>
<name>A0A177E698_9BACT</name>
<comment type="function">
    <text evidence="9">Catalyzes the transfer of the phosphoribosyl group of 5-phosphorylribose-1-pyrophosphate (PRPP) to anthranilate to yield N-(5'-phosphoribosyl)-anthranilate (PRA).</text>
</comment>
<evidence type="ECO:0000256" key="9">
    <source>
        <dbReference type="HAMAP-Rule" id="MF_00211"/>
    </source>
</evidence>
<keyword evidence="2 9" id="KW-0028">Amino-acid biosynthesis</keyword>
<feature type="binding site" evidence="9">
    <location>
        <position position="93"/>
    </location>
    <ligand>
        <name>5-phospho-alpha-D-ribose 1-diphosphate</name>
        <dbReference type="ChEBI" id="CHEBI:58017"/>
    </ligand>
</feature>
<comment type="pathway">
    <text evidence="1 9">Amino-acid biosynthesis; L-tryptophan biosynthesis; L-tryptophan from chorismate: step 2/5.</text>
</comment>
<organism evidence="12 13">
    <name type="scientific">Thermodesulfatator autotrophicus</name>
    <dbReference type="NCBI Taxonomy" id="1795632"/>
    <lineage>
        <taxon>Bacteria</taxon>
        <taxon>Pseudomonadati</taxon>
        <taxon>Thermodesulfobacteriota</taxon>
        <taxon>Thermodesulfobacteria</taxon>
        <taxon>Thermodesulfobacteriales</taxon>
        <taxon>Thermodesulfatatoraceae</taxon>
        <taxon>Thermodesulfatator</taxon>
    </lineage>
</organism>
<keyword evidence="5 9" id="KW-0822">Tryptophan biosynthesis</keyword>
<evidence type="ECO:0000256" key="6">
    <source>
        <dbReference type="ARBA" id="ARBA00023141"/>
    </source>
</evidence>
<dbReference type="Pfam" id="PF02885">
    <property type="entry name" value="Glycos_trans_3N"/>
    <property type="match status" value="1"/>
</dbReference>
<dbReference type="GO" id="GO:0005829">
    <property type="term" value="C:cytosol"/>
    <property type="evidence" value="ECO:0007669"/>
    <property type="project" value="TreeGrafter"/>
</dbReference>
<reference evidence="12 13" key="1">
    <citation type="submission" date="2016-02" db="EMBL/GenBank/DDBJ databases">
        <title>Draft genome sequence of Thermodesulfatator sp. S606.</title>
        <authorList>
            <person name="Lai Q."/>
            <person name="Cao J."/>
            <person name="Dupont S."/>
            <person name="Shao Z."/>
            <person name="Jebbar M."/>
            <person name="Alain K."/>
        </authorList>
    </citation>
    <scope>NUCLEOTIDE SEQUENCE [LARGE SCALE GENOMIC DNA]</scope>
    <source>
        <strain evidence="12 13">S606</strain>
    </source>
</reference>
<dbReference type="HAMAP" id="MF_00211">
    <property type="entry name" value="TrpD"/>
    <property type="match status" value="1"/>
</dbReference>
<dbReference type="Gene3D" id="1.20.970.10">
    <property type="entry name" value="Transferase, Pyrimidine Nucleoside Phosphorylase, Chain C"/>
    <property type="match status" value="1"/>
</dbReference>
<feature type="binding site" evidence="9">
    <location>
        <position position="97"/>
    </location>
    <ligand>
        <name>Mg(2+)</name>
        <dbReference type="ChEBI" id="CHEBI:18420"/>
        <label>1</label>
    </ligand>
</feature>
<dbReference type="GO" id="GO:0000162">
    <property type="term" value="P:L-tryptophan biosynthetic process"/>
    <property type="evidence" value="ECO:0007669"/>
    <property type="project" value="UniProtKB-UniRule"/>
</dbReference>
<dbReference type="PANTHER" id="PTHR43285">
    <property type="entry name" value="ANTHRANILATE PHOSPHORIBOSYLTRANSFERASE"/>
    <property type="match status" value="1"/>
</dbReference>
<dbReference type="Pfam" id="PF00591">
    <property type="entry name" value="Glycos_transf_3"/>
    <property type="match status" value="1"/>
</dbReference>
<dbReference type="SUPFAM" id="SSF47648">
    <property type="entry name" value="Nucleoside phosphorylase/phosphoribosyltransferase N-terminal domain"/>
    <property type="match status" value="1"/>
</dbReference>
<protein>
    <recommendedName>
        <fullName evidence="9">Anthranilate phosphoribosyltransferase</fullName>
        <ecNumber evidence="9">2.4.2.18</ecNumber>
    </recommendedName>
</protein>
<feature type="binding site" evidence="9">
    <location>
        <position position="231"/>
    </location>
    <ligand>
        <name>Mg(2+)</name>
        <dbReference type="ChEBI" id="CHEBI:18420"/>
        <label>2</label>
    </ligand>
</feature>
<dbReference type="InterPro" id="IPR035902">
    <property type="entry name" value="Nuc_phospho_transferase"/>
</dbReference>
<evidence type="ECO:0000256" key="2">
    <source>
        <dbReference type="ARBA" id="ARBA00022605"/>
    </source>
</evidence>
<keyword evidence="3 9" id="KW-0328">Glycosyltransferase</keyword>
<comment type="caution">
    <text evidence="12">The sequence shown here is derived from an EMBL/GenBank/DDBJ whole genome shotgun (WGS) entry which is preliminary data.</text>
</comment>
<feature type="binding site" evidence="9">
    <location>
        <position position="85"/>
    </location>
    <ligand>
        <name>5-phospho-alpha-D-ribose 1-diphosphate</name>
        <dbReference type="ChEBI" id="CHEBI:58017"/>
    </ligand>
</feature>
<comment type="subunit">
    <text evidence="9">Homodimer.</text>
</comment>
<evidence type="ECO:0000256" key="8">
    <source>
        <dbReference type="ARBA" id="ARBA00061188"/>
    </source>
</evidence>
<dbReference type="InterPro" id="IPR036320">
    <property type="entry name" value="Glycosyl_Trfase_fam3_N_dom_sf"/>
</dbReference>
<comment type="catalytic activity">
    <reaction evidence="7 9">
        <text>N-(5-phospho-beta-D-ribosyl)anthranilate + diphosphate = 5-phospho-alpha-D-ribose 1-diphosphate + anthranilate</text>
        <dbReference type="Rhea" id="RHEA:11768"/>
        <dbReference type="ChEBI" id="CHEBI:16567"/>
        <dbReference type="ChEBI" id="CHEBI:18277"/>
        <dbReference type="ChEBI" id="CHEBI:33019"/>
        <dbReference type="ChEBI" id="CHEBI:58017"/>
        <dbReference type="EC" id="2.4.2.18"/>
    </reaction>
</comment>
<dbReference type="NCBIfam" id="TIGR01245">
    <property type="entry name" value="trpD"/>
    <property type="match status" value="1"/>
</dbReference>
<dbReference type="FunFam" id="3.40.1030.10:FF:000002">
    <property type="entry name" value="Anthranilate phosphoribosyltransferase"/>
    <property type="match status" value="1"/>
</dbReference>
<comment type="similarity">
    <text evidence="9">Belongs to the anthranilate phosphoribosyltransferase family.</text>
</comment>
<dbReference type="STRING" id="1795632.TH606_07495"/>
<feature type="domain" description="Glycosyl transferase family 3" evidence="10">
    <location>
        <begin position="78"/>
        <end position="331"/>
    </location>
</feature>
<dbReference type="OrthoDB" id="9806430at2"/>
<evidence type="ECO:0000259" key="10">
    <source>
        <dbReference type="Pfam" id="PF00591"/>
    </source>
</evidence>
<keyword evidence="9" id="KW-0460">Magnesium</keyword>
<dbReference type="SUPFAM" id="SSF52418">
    <property type="entry name" value="Nucleoside phosphorylase/phosphoribosyltransferase catalytic domain"/>
    <property type="match status" value="1"/>
</dbReference>
<sequence length="346" mass="37201">MSKLKEALLKASEAKDLAPEEIEAAFSEVITGNFDERQLAALLTALKIKGETWEEIAALARTLRKVAREVTHSLPEEEPLVDTCGTGGDRKGTFNVSTAAAFVVSAAGVKVAKHGNRSVSSKCGSADVLEALGVKIDMPPEVAAACLETCGLCFLFAPLYHPAMKYVAPVRKALGFRTIFNLVGPLLNPARANTQVLGVSDFRLTEKMAFALDALGARRALVVFGEEGYDEFVVTGSTKVSELREGRITTYYVDPEDVGFELCEEPEELLGGDAQQNAEIIRNILLGKETGPKRDMVALNAGAAIYAAEKAIDLKAGVKKALEILASGKAMDKLEELINFSQRHTQ</sequence>
<feature type="binding site" evidence="9">
    <location>
        <begin position="88"/>
        <end position="89"/>
    </location>
    <ligand>
        <name>5-phospho-alpha-D-ribose 1-diphosphate</name>
        <dbReference type="ChEBI" id="CHEBI:58017"/>
    </ligand>
</feature>
<evidence type="ECO:0000256" key="5">
    <source>
        <dbReference type="ARBA" id="ARBA00022822"/>
    </source>
</evidence>
<evidence type="ECO:0000313" key="12">
    <source>
        <dbReference type="EMBL" id="OAG27308.1"/>
    </source>
</evidence>
<accession>A0A177E698</accession>
<proteinExistence type="inferred from homology"/>
<feature type="binding site" evidence="9">
    <location>
        <position position="230"/>
    </location>
    <ligand>
        <name>Mg(2+)</name>
        <dbReference type="ChEBI" id="CHEBI:18420"/>
        <label>2</label>
    </ligand>
</feature>
<dbReference type="EC" id="2.4.2.18" evidence="9"/>
<keyword evidence="6 9" id="KW-0057">Aromatic amino acid biosynthesis</keyword>
<feature type="domain" description="Glycosyl transferase family 3 N-terminal" evidence="11">
    <location>
        <begin position="5"/>
        <end position="66"/>
    </location>
</feature>
<feature type="binding site" evidence="9">
    <location>
        <position position="125"/>
    </location>
    <ligand>
        <name>5-phospho-alpha-D-ribose 1-diphosphate</name>
        <dbReference type="ChEBI" id="CHEBI:58017"/>
    </ligand>
</feature>
<evidence type="ECO:0000256" key="3">
    <source>
        <dbReference type="ARBA" id="ARBA00022676"/>
    </source>
</evidence>
<dbReference type="UniPathway" id="UPA00035">
    <property type="reaction ID" value="UER00041"/>
</dbReference>
<comment type="cofactor">
    <cofactor evidence="9">
        <name>Mg(2+)</name>
        <dbReference type="ChEBI" id="CHEBI:18420"/>
    </cofactor>
    <text evidence="9">Binds 2 magnesium ions per monomer.</text>
</comment>
<feature type="binding site" evidence="9">
    <location>
        <position position="171"/>
    </location>
    <ligand>
        <name>anthranilate</name>
        <dbReference type="ChEBI" id="CHEBI:16567"/>
        <label>2</label>
    </ligand>
</feature>
<keyword evidence="13" id="KW-1185">Reference proteome</keyword>
<dbReference type="InterPro" id="IPR017459">
    <property type="entry name" value="Glycosyl_Trfase_fam3_N_dom"/>
</dbReference>
<gene>
    <name evidence="9 12" type="primary">trpD</name>
    <name evidence="12" type="ORF">TH606_07495</name>
</gene>
<evidence type="ECO:0000313" key="13">
    <source>
        <dbReference type="Proteomes" id="UP000076964"/>
    </source>
</evidence>
<evidence type="ECO:0000256" key="4">
    <source>
        <dbReference type="ARBA" id="ARBA00022679"/>
    </source>
</evidence>
<feature type="binding site" evidence="9">
    <location>
        <begin position="113"/>
        <end position="121"/>
    </location>
    <ligand>
        <name>5-phospho-alpha-D-ribose 1-diphosphate</name>
        <dbReference type="ChEBI" id="CHEBI:58017"/>
    </ligand>
</feature>
<dbReference type="AlphaFoldDB" id="A0A177E698"/>
<dbReference type="GO" id="GO:0000287">
    <property type="term" value="F:magnesium ion binding"/>
    <property type="evidence" value="ECO:0007669"/>
    <property type="project" value="UniProtKB-UniRule"/>
</dbReference>
<dbReference type="Gene3D" id="3.40.1030.10">
    <property type="entry name" value="Nucleoside phosphorylase/phosphoribosyltransferase catalytic domain"/>
    <property type="match status" value="1"/>
</dbReference>
<dbReference type="RefSeq" id="WP_068542530.1">
    <property type="nucleotide sequence ID" value="NZ_LSFI01000033.1"/>
</dbReference>
<evidence type="ECO:0000256" key="1">
    <source>
        <dbReference type="ARBA" id="ARBA00004907"/>
    </source>
</evidence>
<dbReference type="InterPro" id="IPR005940">
    <property type="entry name" value="Anthranilate_Pribosyl_Tfrase"/>
</dbReference>
<dbReference type="Proteomes" id="UP000076964">
    <property type="component" value="Unassembled WGS sequence"/>
</dbReference>
<keyword evidence="4 9" id="KW-0808">Transferase</keyword>
<dbReference type="EMBL" id="LSFI01000033">
    <property type="protein sequence ID" value="OAG27308.1"/>
    <property type="molecule type" value="Genomic_DNA"/>
</dbReference>
<feature type="binding site" evidence="9">
    <location>
        <begin position="95"/>
        <end position="98"/>
    </location>
    <ligand>
        <name>5-phospho-alpha-D-ribose 1-diphosphate</name>
        <dbReference type="ChEBI" id="CHEBI:58017"/>
    </ligand>
</feature>
<keyword evidence="9" id="KW-0479">Metal-binding</keyword>
<feature type="binding site" evidence="9">
    <location>
        <position position="231"/>
    </location>
    <ligand>
        <name>Mg(2+)</name>
        <dbReference type="ChEBI" id="CHEBI:18420"/>
        <label>1</label>
    </ligand>
</feature>